<feature type="transmembrane region" description="Helical" evidence="6">
    <location>
        <begin position="401"/>
        <end position="422"/>
    </location>
</feature>
<dbReference type="AlphaFoldDB" id="A0ABD5PVL3"/>
<dbReference type="EC" id="3.4.21.105" evidence="8"/>
<dbReference type="Pfam" id="PF01694">
    <property type="entry name" value="Rhomboid"/>
    <property type="match status" value="1"/>
</dbReference>
<evidence type="ECO:0000259" key="7">
    <source>
        <dbReference type="Pfam" id="PF01694"/>
    </source>
</evidence>
<evidence type="ECO:0000256" key="2">
    <source>
        <dbReference type="ARBA" id="ARBA00022692"/>
    </source>
</evidence>
<sequence>MPITPTQVVLVVAVLVALGFVWYTGGRGRWRSLVADRFVYGVPWGTAVTVAIVVAFYVLVQSNVRHVSDPVTLPFVTWSYFYPTGLLTAGIAHGSPGHIASNMAGTLAFAPIAEYAWGHYPPSTRSRGVHGTGADGTRAEGWLARPWVRAVVVFPAALLAAAFLTAVFGLGPGLGFSGAVFAIAGFAVVTYPISTVVAIVAASALQTLYLALSQPIVRETIEPGTPAPPAWAGIGFQAHLLGFLLGVVVGAVLLGHRGRRPAAERVFFAALLLGLVQSLWLLVSSGDDVYTLYRGAGVVLVIGLTLLLTVAIAGRARPLPRPLSVLPRAPTRRRLAIGWLAVLTIGVIAGIVAGVVRDDVPLAPAVGASLVAAVVLALPALPPIVPDRIYAGPVTRRGAAFALLVGLTVLVALPSVPFNLLVVGSDAVPGSGGVAVGGYTVTYEENATPGQTPIVAPDDVDDDEELLDVQQSGLFVVNDNREIWTVGERAAVIAHEGTASVELGGIGWRETVHAERTGWDVVGNDSAYVVDLTHDGETTRSFASDPVRAAATIDGHAIDVAPTDDAFLLRVTSDGDLVGETEIPAVNGTATVGDVQFATERPETDDGDGSGGDDTAGNDTDGDAADERVRVFASIDDTEVLIAERETYAD</sequence>
<evidence type="ECO:0000256" key="5">
    <source>
        <dbReference type="SAM" id="MobiDB-lite"/>
    </source>
</evidence>
<dbReference type="InterPro" id="IPR035952">
    <property type="entry name" value="Rhomboid-like_sf"/>
</dbReference>
<feature type="transmembrane region" description="Helical" evidence="6">
    <location>
        <begin position="266"/>
        <end position="283"/>
    </location>
</feature>
<feature type="transmembrane region" description="Helical" evidence="6">
    <location>
        <begin position="230"/>
        <end position="254"/>
    </location>
</feature>
<feature type="region of interest" description="Disordered" evidence="5">
    <location>
        <begin position="588"/>
        <end position="628"/>
    </location>
</feature>
<protein>
    <submittedName>
        <fullName evidence="8">Rhomboid family intramembrane serine protease</fullName>
        <ecNumber evidence="8">3.4.21.105</ecNumber>
    </submittedName>
</protein>
<organism evidence="8 9">
    <name type="scientific">Halosolutus amylolyticus</name>
    <dbReference type="NCBI Taxonomy" id="2932267"/>
    <lineage>
        <taxon>Archaea</taxon>
        <taxon>Methanobacteriati</taxon>
        <taxon>Methanobacteriota</taxon>
        <taxon>Stenosarchaea group</taxon>
        <taxon>Halobacteria</taxon>
        <taxon>Halobacteriales</taxon>
        <taxon>Natrialbaceae</taxon>
        <taxon>Halosolutus</taxon>
    </lineage>
</organism>
<feature type="transmembrane region" description="Helical" evidence="6">
    <location>
        <begin position="180"/>
        <end position="210"/>
    </location>
</feature>
<keyword evidence="3 6" id="KW-1133">Transmembrane helix</keyword>
<feature type="transmembrane region" description="Helical" evidence="6">
    <location>
        <begin position="38"/>
        <end position="60"/>
    </location>
</feature>
<accession>A0ABD5PVL3</accession>
<dbReference type="Proteomes" id="UP001595898">
    <property type="component" value="Unassembled WGS sequence"/>
</dbReference>
<feature type="transmembrane region" description="Helical" evidence="6">
    <location>
        <begin position="295"/>
        <end position="314"/>
    </location>
</feature>
<dbReference type="GO" id="GO:0016020">
    <property type="term" value="C:membrane"/>
    <property type="evidence" value="ECO:0007669"/>
    <property type="project" value="UniProtKB-SubCell"/>
</dbReference>
<evidence type="ECO:0000256" key="3">
    <source>
        <dbReference type="ARBA" id="ARBA00022989"/>
    </source>
</evidence>
<dbReference type="RefSeq" id="WP_250141169.1">
    <property type="nucleotide sequence ID" value="NZ_JALIQP010000003.1"/>
</dbReference>
<evidence type="ECO:0000256" key="6">
    <source>
        <dbReference type="SAM" id="Phobius"/>
    </source>
</evidence>
<keyword evidence="8" id="KW-0645">Protease</keyword>
<keyword evidence="2 6" id="KW-0812">Transmembrane</keyword>
<feature type="transmembrane region" description="Helical" evidence="6">
    <location>
        <begin position="335"/>
        <end position="356"/>
    </location>
</feature>
<keyword evidence="4 6" id="KW-0472">Membrane</keyword>
<feature type="transmembrane region" description="Helical" evidence="6">
    <location>
        <begin position="6"/>
        <end position="26"/>
    </location>
</feature>
<evidence type="ECO:0000256" key="4">
    <source>
        <dbReference type="ARBA" id="ARBA00023136"/>
    </source>
</evidence>
<reference evidence="8 9" key="1">
    <citation type="journal article" date="2019" name="Int. J. Syst. Evol. Microbiol.">
        <title>The Global Catalogue of Microorganisms (GCM) 10K type strain sequencing project: providing services to taxonomists for standard genome sequencing and annotation.</title>
        <authorList>
            <consortium name="The Broad Institute Genomics Platform"/>
            <consortium name="The Broad Institute Genome Sequencing Center for Infectious Disease"/>
            <person name="Wu L."/>
            <person name="Ma J."/>
        </authorList>
    </citation>
    <scope>NUCLEOTIDE SEQUENCE [LARGE SCALE GENOMIC DNA]</scope>
    <source>
        <strain evidence="8 9">WLHS5</strain>
    </source>
</reference>
<evidence type="ECO:0000313" key="9">
    <source>
        <dbReference type="Proteomes" id="UP001595898"/>
    </source>
</evidence>
<name>A0ABD5PVL3_9EURY</name>
<keyword evidence="8" id="KW-0378">Hydrolase</keyword>
<dbReference type="SUPFAM" id="SSF144091">
    <property type="entry name" value="Rhomboid-like"/>
    <property type="match status" value="1"/>
</dbReference>
<feature type="transmembrane region" description="Helical" evidence="6">
    <location>
        <begin position="362"/>
        <end position="381"/>
    </location>
</feature>
<comment type="subcellular location">
    <subcellularLocation>
        <location evidence="1">Membrane</location>
        <topology evidence="1">Multi-pass membrane protein</topology>
    </subcellularLocation>
</comment>
<evidence type="ECO:0000256" key="1">
    <source>
        <dbReference type="ARBA" id="ARBA00004141"/>
    </source>
</evidence>
<evidence type="ECO:0000313" key="8">
    <source>
        <dbReference type="EMBL" id="MFC4544436.1"/>
    </source>
</evidence>
<dbReference type="Gene3D" id="1.20.1540.10">
    <property type="entry name" value="Rhomboid-like"/>
    <property type="match status" value="1"/>
</dbReference>
<dbReference type="InterPro" id="IPR022764">
    <property type="entry name" value="Peptidase_S54_rhomboid_dom"/>
</dbReference>
<keyword evidence="9" id="KW-1185">Reference proteome</keyword>
<comment type="caution">
    <text evidence="8">The sequence shown here is derived from an EMBL/GenBank/DDBJ whole genome shotgun (WGS) entry which is preliminary data.</text>
</comment>
<dbReference type="GO" id="GO:0006508">
    <property type="term" value="P:proteolysis"/>
    <property type="evidence" value="ECO:0007669"/>
    <property type="project" value="UniProtKB-KW"/>
</dbReference>
<feature type="transmembrane region" description="Helical" evidence="6">
    <location>
        <begin position="147"/>
        <end position="168"/>
    </location>
</feature>
<proteinExistence type="predicted"/>
<dbReference type="GO" id="GO:0008233">
    <property type="term" value="F:peptidase activity"/>
    <property type="evidence" value="ECO:0007669"/>
    <property type="project" value="UniProtKB-KW"/>
</dbReference>
<gene>
    <name evidence="8" type="ORF">ACFO5R_21125</name>
</gene>
<feature type="domain" description="Peptidase S54 rhomboid" evidence="7">
    <location>
        <begin position="148"/>
        <end position="254"/>
    </location>
</feature>
<dbReference type="EMBL" id="JBHSFA010000011">
    <property type="protein sequence ID" value="MFC4544436.1"/>
    <property type="molecule type" value="Genomic_DNA"/>
</dbReference>